<comment type="caution">
    <text evidence="1">The sequence shown here is derived from an EMBL/GenBank/DDBJ whole genome shotgun (WGS) entry which is preliminary data.</text>
</comment>
<dbReference type="Proteomes" id="UP000684084">
    <property type="component" value="Unassembled WGS sequence"/>
</dbReference>
<evidence type="ECO:0000313" key="2">
    <source>
        <dbReference type="Proteomes" id="UP000684084"/>
    </source>
</evidence>
<accession>A0A916EHB8</accession>
<evidence type="ECO:0000313" key="1">
    <source>
        <dbReference type="EMBL" id="CAB5382692.1"/>
    </source>
</evidence>
<reference evidence="1" key="1">
    <citation type="submission" date="2020-05" db="EMBL/GenBank/DDBJ databases">
        <authorList>
            <person name="Rincon C."/>
            <person name="Sanders R I."/>
            <person name="Robbins C."/>
            <person name="Chaturvedi A."/>
        </authorList>
    </citation>
    <scope>NUCLEOTIDE SEQUENCE</scope>
    <source>
        <strain evidence="1">CHB12</strain>
    </source>
</reference>
<dbReference type="AlphaFoldDB" id="A0A916EHB8"/>
<dbReference type="EMBL" id="CAGKOT010000047">
    <property type="protein sequence ID" value="CAB5382692.1"/>
    <property type="molecule type" value="Genomic_DNA"/>
</dbReference>
<protein>
    <submittedName>
        <fullName evidence="1">Uncharacterized protein</fullName>
    </submittedName>
</protein>
<proteinExistence type="predicted"/>
<dbReference type="OrthoDB" id="10297660at2759"/>
<name>A0A916EHB8_9GLOM</name>
<sequence length="128" mass="14650">MVDYFGSSTPRSYHLLGTLPPIFTLALFVHCYGDYVSISQFVLTKGGSACWIFKNKKKKLVAFSITESKNRVQFRTNVKSYLLMSDDLFTISGIQMKEDKRPVESKTSRLLEGYVILLFVHNSFSWSC</sequence>
<gene>
    <name evidence="1" type="ORF">CHRIB12_LOCUS18061</name>
</gene>
<organism evidence="1 2">
    <name type="scientific">Rhizophagus irregularis</name>
    <dbReference type="NCBI Taxonomy" id="588596"/>
    <lineage>
        <taxon>Eukaryota</taxon>
        <taxon>Fungi</taxon>
        <taxon>Fungi incertae sedis</taxon>
        <taxon>Mucoromycota</taxon>
        <taxon>Glomeromycotina</taxon>
        <taxon>Glomeromycetes</taxon>
        <taxon>Glomerales</taxon>
        <taxon>Glomeraceae</taxon>
        <taxon>Rhizophagus</taxon>
    </lineage>
</organism>